<dbReference type="AlphaFoldDB" id="A0A1M6HH48"/>
<dbReference type="EMBL" id="FQZA01000006">
    <property type="protein sequence ID" value="SHJ21507.1"/>
    <property type="molecule type" value="Genomic_DNA"/>
</dbReference>
<sequence length="318" mass="33444">MITRRHLMGTAAAATALPFLPRAARAAAHSAAPVLPAAQRFTIGDMAVTALSDGALRIGPEALQGIDAEGYARAMTDQFIEPDDFRAAVNAFLIEAGDTKMLVDAGTGGAMGPDLGRLMGNLEATGTAPEDITMILASHLHPDHVGGAVDGGSAIFPNAELAFHEAERAFWTDDAIMQQAGESNAMFFNLARSVLDVYGDRLRPFSGEGEVAPGITAMPLPGHTPGHTGFAINSGDDSLLIWADILHVAPVQLRHPEVTIGFDVDPDQAAATRADILDRVVADRMMIAGSHINFPGLGHIMQAGEGYAMIDARYPYPA</sequence>
<dbReference type="InterPro" id="IPR051013">
    <property type="entry name" value="MBL_superfamily_lactonases"/>
</dbReference>
<feature type="chain" id="PRO_5012793702" evidence="5">
    <location>
        <begin position="27"/>
        <end position="318"/>
    </location>
</feature>
<dbReference type="GO" id="GO:0016787">
    <property type="term" value="F:hydrolase activity"/>
    <property type="evidence" value="ECO:0007669"/>
    <property type="project" value="UniProtKB-KW"/>
</dbReference>
<dbReference type="RefSeq" id="WP_073128649.1">
    <property type="nucleotide sequence ID" value="NZ_FQZA01000006.1"/>
</dbReference>
<organism evidence="7 8">
    <name type="scientific">Palleronia salina</name>
    <dbReference type="NCBI Taxonomy" id="313368"/>
    <lineage>
        <taxon>Bacteria</taxon>
        <taxon>Pseudomonadati</taxon>
        <taxon>Pseudomonadota</taxon>
        <taxon>Alphaproteobacteria</taxon>
        <taxon>Rhodobacterales</taxon>
        <taxon>Roseobacteraceae</taxon>
        <taxon>Palleronia</taxon>
    </lineage>
</organism>
<dbReference type="Pfam" id="PF00753">
    <property type="entry name" value="Lactamase_B"/>
    <property type="match status" value="1"/>
</dbReference>
<evidence type="ECO:0000256" key="5">
    <source>
        <dbReference type="SAM" id="SignalP"/>
    </source>
</evidence>
<evidence type="ECO:0000256" key="3">
    <source>
        <dbReference type="ARBA" id="ARBA00022801"/>
    </source>
</evidence>
<comment type="similarity">
    <text evidence="1">Belongs to the metallo-beta-lactamase superfamily.</text>
</comment>
<dbReference type="PANTHER" id="PTHR42978:SF6">
    <property type="entry name" value="QUORUM-QUENCHING LACTONASE YTNP-RELATED"/>
    <property type="match status" value="1"/>
</dbReference>
<proteinExistence type="inferred from homology"/>
<protein>
    <submittedName>
        <fullName evidence="7">Glyoxylase, beta-lactamase superfamily II</fullName>
    </submittedName>
</protein>
<dbReference type="SMART" id="SM00849">
    <property type="entry name" value="Lactamase_B"/>
    <property type="match status" value="1"/>
</dbReference>
<dbReference type="InterPro" id="IPR001279">
    <property type="entry name" value="Metallo-B-lactamas"/>
</dbReference>
<dbReference type="SUPFAM" id="SSF56281">
    <property type="entry name" value="Metallo-hydrolase/oxidoreductase"/>
    <property type="match status" value="1"/>
</dbReference>
<keyword evidence="5" id="KW-0732">Signal</keyword>
<dbReference type="STRING" id="313368.SAMN04488012_10615"/>
<feature type="signal peptide" evidence="5">
    <location>
        <begin position="1"/>
        <end position="26"/>
    </location>
</feature>
<evidence type="ECO:0000256" key="4">
    <source>
        <dbReference type="ARBA" id="ARBA00022833"/>
    </source>
</evidence>
<reference evidence="7 8" key="1">
    <citation type="submission" date="2016-11" db="EMBL/GenBank/DDBJ databases">
        <authorList>
            <person name="Jaros S."/>
            <person name="Januszkiewicz K."/>
            <person name="Wedrychowicz H."/>
        </authorList>
    </citation>
    <scope>NUCLEOTIDE SEQUENCE [LARGE SCALE GENOMIC DNA]</scope>
    <source>
        <strain evidence="7 8">DSM 26892</strain>
    </source>
</reference>
<dbReference type="InterPro" id="IPR036866">
    <property type="entry name" value="RibonucZ/Hydroxyglut_hydro"/>
</dbReference>
<keyword evidence="2" id="KW-0479">Metal-binding</keyword>
<accession>A0A1M6HH48</accession>
<evidence type="ECO:0000256" key="2">
    <source>
        <dbReference type="ARBA" id="ARBA00022723"/>
    </source>
</evidence>
<evidence type="ECO:0000256" key="1">
    <source>
        <dbReference type="ARBA" id="ARBA00007749"/>
    </source>
</evidence>
<gene>
    <name evidence="7" type="ORF">SAMN04488012_10615</name>
</gene>
<evidence type="ECO:0000313" key="7">
    <source>
        <dbReference type="EMBL" id="SHJ21507.1"/>
    </source>
</evidence>
<feature type="domain" description="Metallo-beta-lactamase" evidence="6">
    <location>
        <begin position="88"/>
        <end position="291"/>
    </location>
</feature>
<keyword evidence="4" id="KW-0862">Zinc</keyword>
<dbReference type="InterPro" id="IPR006311">
    <property type="entry name" value="TAT_signal"/>
</dbReference>
<dbReference type="Gene3D" id="3.60.15.10">
    <property type="entry name" value="Ribonuclease Z/Hydroxyacylglutathione hydrolase-like"/>
    <property type="match status" value="1"/>
</dbReference>
<dbReference type="PANTHER" id="PTHR42978">
    <property type="entry name" value="QUORUM-QUENCHING LACTONASE YTNP-RELATED-RELATED"/>
    <property type="match status" value="1"/>
</dbReference>
<name>A0A1M6HH48_9RHOB</name>
<dbReference type="Proteomes" id="UP000184040">
    <property type="component" value="Unassembled WGS sequence"/>
</dbReference>
<dbReference type="PROSITE" id="PS51318">
    <property type="entry name" value="TAT"/>
    <property type="match status" value="1"/>
</dbReference>
<evidence type="ECO:0000313" key="8">
    <source>
        <dbReference type="Proteomes" id="UP000184040"/>
    </source>
</evidence>
<keyword evidence="3" id="KW-0378">Hydrolase</keyword>
<dbReference type="GO" id="GO:0046872">
    <property type="term" value="F:metal ion binding"/>
    <property type="evidence" value="ECO:0007669"/>
    <property type="project" value="UniProtKB-KW"/>
</dbReference>
<dbReference type="CDD" id="cd07720">
    <property type="entry name" value="OPHC2-like_MBL-fold"/>
    <property type="match status" value="1"/>
</dbReference>
<evidence type="ECO:0000259" key="6">
    <source>
        <dbReference type="SMART" id="SM00849"/>
    </source>
</evidence>
<keyword evidence="8" id="KW-1185">Reference proteome</keyword>